<dbReference type="Proteomes" id="UP000003074">
    <property type="component" value="Unassembled WGS sequence"/>
</dbReference>
<evidence type="ECO:0000313" key="1">
    <source>
        <dbReference type="EMBL" id="EGM50868.1"/>
    </source>
</evidence>
<name>F7QV59_9LACO</name>
<sequence length="36" mass="4500">MKNVQKKKKPFKDFFFKIDLKLFPVISIKIEIRFKR</sequence>
<reference evidence="1 2" key="1">
    <citation type="journal article" date="2011" name="J. Bacteriol.">
        <title>Genome Sequence of Lactobacillus salivarius GJ-24, a Probiotic Strain Isolated from Healthy Adult Intestine.</title>
        <authorList>
            <person name="Cho Y.J."/>
            <person name="Choi J.K."/>
            <person name="Kim J.H."/>
            <person name="Lim Y.S."/>
            <person name="Ham J.S."/>
            <person name="Kang D.K."/>
            <person name="Chun J."/>
            <person name="Paik H.D."/>
            <person name="Kim G.B."/>
        </authorList>
    </citation>
    <scope>NUCLEOTIDE SEQUENCE [LARGE SCALE GENOMIC DNA]</scope>
    <source>
        <strain evidence="1 2">GJ-24</strain>
    </source>
</reference>
<dbReference type="AlphaFoldDB" id="F7QV59"/>
<protein>
    <submittedName>
        <fullName evidence="1">Uncharacterized protein</fullName>
    </submittedName>
</protein>
<comment type="caution">
    <text evidence="1">The sequence shown here is derived from an EMBL/GenBank/DDBJ whole genome shotgun (WGS) entry which is preliminary data.</text>
</comment>
<organism evidence="1 2">
    <name type="scientific">Ligilactobacillus salivarius GJ-24</name>
    <dbReference type="NCBI Taxonomy" id="1041521"/>
    <lineage>
        <taxon>Bacteria</taxon>
        <taxon>Bacillati</taxon>
        <taxon>Bacillota</taxon>
        <taxon>Bacilli</taxon>
        <taxon>Lactobacillales</taxon>
        <taxon>Lactobacillaceae</taxon>
        <taxon>Ligilactobacillus</taxon>
    </lineage>
</organism>
<gene>
    <name evidence="1" type="ORF">LSGJ_01416</name>
</gene>
<accession>F7QV59</accession>
<evidence type="ECO:0000313" key="2">
    <source>
        <dbReference type="Proteomes" id="UP000003074"/>
    </source>
</evidence>
<proteinExistence type="predicted"/>
<dbReference type="EMBL" id="AFOI01000004">
    <property type="protein sequence ID" value="EGM50868.1"/>
    <property type="molecule type" value="Genomic_DNA"/>
</dbReference>